<dbReference type="EMBL" id="CAEKDK010000003">
    <property type="protein sequence ID" value="CAB4273607.1"/>
    <property type="molecule type" value="Genomic_DNA"/>
</dbReference>
<dbReference type="Proteomes" id="UP000507222">
    <property type="component" value="Unassembled WGS sequence"/>
</dbReference>
<evidence type="ECO:0000313" key="2">
    <source>
        <dbReference type="EMBL" id="CAB4273607.1"/>
    </source>
</evidence>
<reference evidence="2 3" key="1">
    <citation type="submission" date="2020-05" db="EMBL/GenBank/DDBJ databases">
        <authorList>
            <person name="Campoy J."/>
            <person name="Schneeberger K."/>
            <person name="Spophaly S."/>
        </authorList>
    </citation>
    <scope>NUCLEOTIDE SEQUENCE [LARGE SCALE GENOMIC DNA]</scope>
    <source>
        <strain evidence="2">PruArmRojPasFocal</strain>
    </source>
</reference>
<feature type="region of interest" description="Disordered" evidence="1">
    <location>
        <begin position="34"/>
        <end position="122"/>
    </location>
</feature>
<sequence length="190" mass="21602">MSPGPYLGPSHSYEKDTWFTFGAVCGNTSLQIEAASPHPSKHRHERNQAMLGNQHLRKKAFSSTAGRNAHRRRKESNSLLVQNEILQENQAKQEDQEHVQQELEPTSTKDTDGALSSSTVVETPRRRVADARNTLIDKKAWREHNKRLMEDLHKGKNQIDLKEEEEKEEVDGITSKLRDLVGSARASREI</sequence>
<dbReference type="AlphaFoldDB" id="A0A6J5UD99"/>
<accession>A0A6J5UD99</accession>
<proteinExistence type="predicted"/>
<organism evidence="2 3">
    <name type="scientific">Prunus armeniaca</name>
    <name type="common">Apricot</name>
    <name type="synonym">Armeniaca vulgaris</name>
    <dbReference type="NCBI Taxonomy" id="36596"/>
    <lineage>
        <taxon>Eukaryota</taxon>
        <taxon>Viridiplantae</taxon>
        <taxon>Streptophyta</taxon>
        <taxon>Embryophyta</taxon>
        <taxon>Tracheophyta</taxon>
        <taxon>Spermatophyta</taxon>
        <taxon>Magnoliopsida</taxon>
        <taxon>eudicotyledons</taxon>
        <taxon>Gunneridae</taxon>
        <taxon>Pentapetalae</taxon>
        <taxon>rosids</taxon>
        <taxon>fabids</taxon>
        <taxon>Rosales</taxon>
        <taxon>Rosaceae</taxon>
        <taxon>Amygdaloideae</taxon>
        <taxon>Amygdaleae</taxon>
        <taxon>Prunus</taxon>
    </lineage>
</organism>
<protein>
    <submittedName>
        <fullName evidence="2">Uncharacterized protein</fullName>
    </submittedName>
</protein>
<feature type="compositionally biased region" description="Basic and acidic residues" evidence="1">
    <location>
        <begin position="91"/>
        <end position="112"/>
    </location>
</feature>
<name>A0A6J5UD99_PRUAR</name>
<evidence type="ECO:0000256" key="1">
    <source>
        <dbReference type="SAM" id="MobiDB-lite"/>
    </source>
</evidence>
<feature type="compositionally biased region" description="Polar residues" evidence="1">
    <location>
        <begin position="77"/>
        <end position="90"/>
    </location>
</feature>
<evidence type="ECO:0000313" key="3">
    <source>
        <dbReference type="Proteomes" id="UP000507222"/>
    </source>
</evidence>
<gene>
    <name evidence="2" type="ORF">CURHAP_LOCUS21569</name>
</gene>